<dbReference type="InterPro" id="IPR051158">
    <property type="entry name" value="Metallophosphoesterase_sf"/>
</dbReference>
<evidence type="ECO:0000313" key="2">
    <source>
        <dbReference type="EMBL" id="RLE52977.1"/>
    </source>
</evidence>
<name>A0A497F0J5_9CREN</name>
<comment type="caution">
    <text evidence="2">The sequence shown here is derived from an EMBL/GenBank/DDBJ whole genome shotgun (WGS) entry which is preliminary data.</text>
</comment>
<dbReference type="AlphaFoldDB" id="A0A497F0J5"/>
<dbReference type="PANTHER" id="PTHR31302:SF0">
    <property type="entry name" value="TRANSMEMBRANE PROTEIN WITH METALLOPHOSPHOESTERASE DOMAIN"/>
    <property type="match status" value="1"/>
</dbReference>
<dbReference type="InterPro" id="IPR004843">
    <property type="entry name" value="Calcineurin-like_PHP"/>
</dbReference>
<sequence length="245" mass="27905">MSRIKIAATADVHSPKFILQFEDALSRLPDDIDLFLFAGDMIFKGRVSEFERVLKLVRSVYNGRIIACFGNEEYDECIPVLRANYGDEVTWLHDEIIKLEVKGYSLGVVGSRGSLDRPTRWQLKNIKGIEEIYRKRVSLIGQLLSRLADCDFTILLLHYAPTYRTLIGEVKAIWPEMGCREMEKVIASKSPTVVVHGHAHKSKVHKVQLGGTTIFNVSLPSVNRIVIFNLPLEREVQSKLTRFFT</sequence>
<dbReference type="SUPFAM" id="SSF56300">
    <property type="entry name" value="Metallo-dependent phosphatases"/>
    <property type="match status" value="1"/>
</dbReference>
<dbReference type="Gene3D" id="3.60.21.10">
    <property type="match status" value="1"/>
</dbReference>
<dbReference type="InterPro" id="IPR029052">
    <property type="entry name" value="Metallo-depent_PP-like"/>
</dbReference>
<reference evidence="2 3" key="1">
    <citation type="submission" date="2018-06" db="EMBL/GenBank/DDBJ databases">
        <title>Extensive metabolic versatility and redundancy in microbially diverse, dynamic hydrothermal sediments.</title>
        <authorList>
            <person name="Dombrowski N."/>
            <person name="Teske A."/>
            <person name="Baker B.J."/>
        </authorList>
    </citation>
    <scope>NUCLEOTIDE SEQUENCE [LARGE SCALE GENOMIC DNA]</scope>
    <source>
        <strain evidence="2">B20_G2</strain>
    </source>
</reference>
<accession>A0A497F0J5</accession>
<dbReference type="EMBL" id="QMRA01000088">
    <property type="protein sequence ID" value="RLE52977.1"/>
    <property type="molecule type" value="Genomic_DNA"/>
</dbReference>
<gene>
    <name evidence="2" type="ORF">DRJ26_03985</name>
</gene>
<evidence type="ECO:0000259" key="1">
    <source>
        <dbReference type="Pfam" id="PF00149"/>
    </source>
</evidence>
<dbReference type="Proteomes" id="UP000269499">
    <property type="component" value="Unassembled WGS sequence"/>
</dbReference>
<feature type="domain" description="Calcineurin-like phosphoesterase" evidence="1">
    <location>
        <begin position="4"/>
        <end position="201"/>
    </location>
</feature>
<dbReference type="Pfam" id="PF00149">
    <property type="entry name" value="Metallophos"/>
    <property type="match status" value="1"/>
</dbReference>
<organism evidence="2 3">
    <name type="scientific">Thermoproteota archaeon</name>
    <dbReference type="NCBI Taxonomy" id="2056631"/>
    <lineage>
        <taxon>Archaea</taxon>
        <taxon>Thermoproteota</taxon>
    </lineage>
</organism>
<protein>
    <submittedName>
        <fullName evidence="2">Metallophosphoesterase</fullName>
    </submittedName>
</protein>
<dbReference type="GO" id="GO:0016787">
    <property type="term" value="F:hydrolase activity"/>
    <property type="evidence" value="ECO:0007669"/>
    <property type="project" value="InterPro"/>
</dbReference>
<dbReference type="PANTHER" id="PTHR31302">
    <property type="entry name" value="TRANSMEMBRANE PROTEIN WITH METALLOPHOSPHOESTERASE DOMAIN-RELATED"/>
    <property type="match status" value="1"/>
</dbReference>
<evidence type="ECO:0000313" key="3">
    <source>
        <dbReference type="Proteomes" id="UP000269499"/>
    </source>
</evidence>
<proteinExistence type="predicted"/>